<evidence type="ECO:0000256" key="3">
    <source>
        <dbReference type="ARBA" id="ARBA00022840"/>
    </source>
</evidence>
<evidence type="ECO:0000259" key="5">
    <source>
        <dbReference type="PROSITE" id="PS50975"/>
    </source>
</evidence>
<dbReference type="Gene3D" id="3.30.1490.20">
    <property type="entry name" value="ATP-grasp fold, A domain"/>
    <property type="match status" value="1"/>
</dbReference>
<dbReference type="EMBL" id="BOLY01000001">
    <property type="protein sequence ID" value="GIZ36587.1"/>
    <property type="molecule type" value="Genomic_DNA"/>
</dbReference>
<dbReference type="AlphaFoldDB" id="A0A9P3FAP1"/>
<organism evidence="6 7">
    <name type="scientific">Cercospora kikuchii</name>
    <dbReference type="NCBI Taxonomy" id="84275"/>
    <lineage>
        <taxon>Eukaryota</taxon>
        <taxon>Fungi</taxon>
        <taxon>Dikarya</taxon>
        <taxon>Ascomycota</taxon>
        <taxon>Pezizomycotina</taxon>
        <taxon>Dothideomycetes</taxon>
        <taxon>Dothideomycetidae</taxon>
        <taxon>Mycosphaerellales</taxon>
        <taxon>Mycosphaerellaceae</taxon>
        <taxon>Cercospora</taxon>
    </lineage>
</organism>
<feature type="domain" description="ATP-grasp" evidence="5">
    <location>
        <begin position="338"/>
        <end position="568"/>
    </location>
</feature>
<keyword evidence="1" id="KW-0436">Ligase</keyword>
<keyword evidence="7" id="KW-1185">Reference proteome</keyword>
<proteinExistence type="predicted"/>
<dbReference type="InterPro" id="IPR011761">
    <property type="entry name" value="ATP-grasp"/>
</dbReference>
<gene>
    <name evidence="6" type="ORF">CKM354_000005700</name>
</gene>
<keyword evidence="3 4" id="KW-0067">ATP-binding</keyword>
<dbReference type="GO" id="GO:0005524">
    <property type="term" value="F:ATP binding"/>
    <property type="evidence" value="ECO:0007669"/>
    <property type="project" value="UniProtKB-UniRule"/>
</dbReference>
<name>A0A9P3FAP1_9PEZI</name>
<dbReference type="InterPro" id="IPR041472">
    <property type="entry name" value="BL00235/CARNS1_N"/>
</dbReference>
<dbReference type="PROSITE" id="PS50975">
    <property type="entry name" value="ATP_GRASP"/>
    <property type="match status" value="1"/>
</dbReference>
<keyword evidence="2 4" id="KW-0547">Nucleotide-binding</keyword>
<evidence type="ECO:0000256" key="4">
    <source>
        <dbReference type="PROSITE-ProRule" id="PRU00409"/>
    </source>
</evidence>
<dbReference type="OrthoDB" id="434648at2759"/>
<dbReference type="GO" id="GO:0046872">
    <property type="term" value="F:metal ion binding"/>
    <property type="evidence" value="ECO:0007669"/>
    <property type="project" value="InterPro"/>
</dbReference>
<dbReference type="Pfam" id="PF18130">
    <property type="entry name" value="ATPgrasp_N"/>
    <property type="match status" value="1"/>
</dbReference>
<dbReference type="Pfam" id="PF13535">
    <property type="entry name" value="ATP-grasp_4"/>
    <property type="match status" value="1"/>
</dbReference>
<evidence type="ECO:0000313" key="6">
    <source>
        <dbReference type="EMBL" id="GIZ36587.1"/>
    </source>
</evidence>
<sequence>MSWLGIDSVTSHSARFECRWSQRDSFNSASHDATAFDNVDIFVQRLPQGSAVSWPEHYDSPRISVTSSTGRTKELQSQDLGSEHAREFLTNCLKAAYQDSEHRIVARLIVPRETGHITRADILAQRLLGCDVAQYVASFVKPLHYFQGSSSNYERLEGAFTTAAGAVLLSNSYMKAQARASSEEIQETTNQGDMLRLLDSELRNRLSIQWLTDSPFCKRRPTLALIEGGLFSPESGGTGGSIYEAAIALGIDLVVCDNSGHWVTAPKYRHWYKEFIPLQCPLHPGPDFASTIVKAVRSYEGHLDGILTFRDHYKWPTARAACELGLPSAPPAAYEIATDKFKTSVAAGHKAFVAKSAEEALQIVQNHKLSFPLITKPTNGFLSEGVSRVENIDELRVAAESVDVAERHGTEFVIEPYCDGPELDINMVLCDGVVCLFEVSDDFPKGGDSNGQAKVKSFIELANLLPSALPQSEQAIVQESLRKNLVDIGFSSGFFHVEARVENSSMEYTRGQDQILDLRARSPPLQPSSTPSCWLIEVNPRPPGIQASEAVRYTYGIDYFGLALLFALEDKQRAVQLSQAFADGPQYWCEMVFIPVEQGGTFDSGDVCEELFGRRPDLARQICGSFCFLKQGSKVADPAATGVNSWVAYFNVFSRHSRLDVLKIADEVRREVRFTIL</sequence>
<dbReference type="GeneID" id="68285632"/>
<dbReference type="RefSeq" id="XP_044651074.1">
    <property type="nucleotide sequence ID" value="XM_044795139.1"/>
</dbReference>
<protein>
    <recommendedName>
        <fullName evidence="5">ATP-grasp domain-containing protein</fullName>
    </recommendedName>
</protein>
<reference evidence="6 7" key="1">
    <citation type="submission" date="2021-01" db="EMBL/GenBank/DDBJ databases">
        <title>Cercospora kikuchii MAFF 305040 whole genome shotgun sequence.</title>
        <authorList>
            <person name="Kashiwa T."/>
            <person name="Suzuki T."/>
        </authorList>
    </citation>
    <scope>NUCLEOTIDE SEQUENCE [LARGE SCALE GENOMIC DNA]</scope>
    <source>
        <strain evidence="6 7">MAFF 305040</strain>
    </source>
</reference>
<dbReference type="Gene3D" id="3.30.470.20">
    <property type="entry name" value="ATP-grasp fold, B domain"/>
    <property type="match status" value="1"/>
</dbReference>
<dbReference type="InterPro" id="IPR013815">
    <property type="entry name" value="ATP_grasp_subdomain_1"/>
</dbReference>
<dbReference type="PANTHER" id="PTHR43585">
    <property type="entry name" value="FUMIPYRROLE BIOSYNTHESIS PROTEIN C"/>
    <property type="match status" value="1"/>
</dbReference>
<evidence type="ECO:0000313" key="7">
    <source>
        <dbReference type="Proteomes" id="UP000825890"/>
    </source>
</evidence>
<dbReference type="InterPro" id="IPR052032">
    <property type="entry name" value="ATP-dep_AA_Ligase"/>
</dbReference>
<dbReference type="SUPFAM" id="SSF56059">
    <property type="entry name" value="Glutathione synthetase ATP-binding domain-like"/>
    <property type="match status" value="1"/>
</dbReference>
<evidence type="ECO:0000256" key="2">
    <source>
        <dbReference type="ARBA" id="ARBA00022741"/>
    </source>
</evidence>
<dbReference type="GO" id="GO:0016874">
    <property type="term" value="F:ligase activity"/>
    <property type="evidence" value="ECO:0007669"/>
    <property type="project" value="UniProtKB-KW"/>
</dbReference>
<accession>A0A9P3FAP1</accession>
<dbReference type="PANTHER" id="PTHR43585:SF2">
    <property type="entry name" value="ATP-GRASP ENZYME FSQD"/>
    <property type="match status" value="1"/>
</dbReference>
<evidence type="ECO:0000256" key="1">
    <source>
        <dbReference type="ARBA" id="ARBA00022598"/>
    </source>
</evidence>
<dbReference type="Gene3D" id="3.40.50.20">
    <property type="match status" value="1"/>
</dbReference>
<dbReference type="Proteomes" id="UP000825890">
    <property type="component" value="Unassembled WGS sequence"/>
</dbReference>
<comment type="caution">
    <text evidence="6">The sequence shown here is derived from an EMBL/GenBank/DDBJ whole genome shotgun (WGS) entry which is preliminary data.</text>
</comment>